<dbReference type="EMBL" id="BMQQ01000001">
    <property type="protein sequence ID" value="GGT13229.1"/>
    <property type="molecule type" value="Genomic_DNA"/>
</dbReference>
<gene>
    <name evidence="1" type="ORF">GCM10014713_02160</name>
</gene>
<evidence type="ECO:0000313" key="1">
    <source>
        <dbReference type="EMBL" id="GGT13229.1"/>
    </source>
</evidence>
<reference evidence="1" key="2">
    <citation type="submission" date="2020-09" db="EMBL/GenBank/DDBJ databases">
        <authorList>
            <person name="Sun Q."/>
            <person name="Ohkuma M."/>
        </authorList>
    </citation>
    <scope>NUCLEOTIDE SEQUENCE</scope>
    <source>
        <strain evidence="1">JCM 3172</strain>
    </source>
</reference>
<comment type="caution">
    <text evidence="1">The sequence shown here is derived from an EMBL/GenBank/DDBJ whole genome shotgun (WGS) entry which is preliminary data.</text>
</comment>
<accession>A0A918LLH8</accession>
<protein>
    <submittedName>
        <fullName evidence="1">Uncharacterized protein</fullName>
    </submittedName>
</protein>
<keyword evidence="2" id="KW-1185">Reference proteome</keyword>
<dbReference type="RefSeq" id="WP_019890850.1">
    <property type="nucleotide sequence ID" value="NZ_BMQQ01000001.1"/>
</dbReference>
<name>A0A918LLH8_9ACTN</name>
<sequence length="163" mass="17825">MLPESTNGTGGGGEQVVPMAWWSAESMADELLRTGRLVAPGSLEYLAGRQTLALTIYLCDETGALAGARAVARIDEWLSRTSHGHPWPQWVRERLAAREAREPRGGPGPDLLLARRTWRRLESTEVLAADLTAAGRPVEESAQVWTPAWQLGLPLGHLAIHLY</sequence>
<proteinExistence type="predicted"/>
<dbReference type="Proteomes" id="UP000619486">
    <property type="component" value="Unassembled WGS sequence"/>
</dbReference>
<organism evidence="1 2">
    <name type="scientific">Streptomyces purpureus</name>
    <dbReference type="NCBI Taxonomy" id="1951"/>
    <lineage>
        <taxon>Bacteria</taxon>
        <taxon>Bacillati</taxon>
        <taxon>Actinomycetota</taxon>
        <taxon>Actinomycetes</taxon>
        <taxon>Kitasatosporales</taxon>
        <taxon>Streptomycetaceae</taxon>
        <taxon>Streptomyces</taxon>
    </lineage>
</organism>
<dbReference type="AlphaFoldDB" id="A0A918LLH8"/>
<evidence type="ECO:0000313" key="2">
    <source>
        <dbReference type="Proteomes" id="UP000619486"/>
    </source>
</evidence>
<reference evidence="1" key="1">
    <citation type="journal article" date="2014" name="Int. J. Syst. Evol. Microbiol.">
        <title>Complete genome sequence of Corynebacterium casei LMG S-19264T (=DSM 44701T), isolated from a smear-ripened cheese.</title>
        <authorList>
            <consortium name="US DOE Joint Genome Institute (JGI-PGF)"/>
            <person name="Walter F."/>
            <person name="Albersmeier A."/>
            <person name="Kalinowski J."/>
            <person name="Ruckert C."/>
        </authorList>
    </citation>
    <scope>NUCLEOTIDE SEQUENCE</scope>
    <source>
        <strain evidence="1">JCM 3172</strain>
    </source>
</reference>